<reference evidence="2" key="1">
    <citation type="journal article" date="2011" name="PLoS Biol.">
        <title>Gene gain and loss during evolution of obligate parasitism in the white rust pathogen of Arabidopsis thaliana.</title>
        <authorList>
            <person name="Kemen E."/>
            <person name="Gardiner A."/>
            <person name="Schultz-Larsen T."/>
            <person name="Kemen A.C."/>
            <person name="Balmuth A.L."/>
            <person name="Robert-Seilaniantz A."/>
            <person name="Bailey K."/>
            <person name="Holub E."/>
            <person name="Studholme D.J."/>
            <person name="Maclean D."/>
            <person name="Jones J.D."/>
        </authorList>
    </citation>
    <scope>NUCLEOTIDE SEQUENCE</scope>
</reference>
<organism evidence="2">
    <name type="scientific">Albugo laibachii Nc14</name>
    <dbReference type="NCBI Taxonomy" id="890382"/>
    <lineage>
        <taxon>Eukaryota</taxon>
        <taxon>Sar</taxon>
        <taxon>Stramenopiles</taxon>
        <taxon>Oomycota</taxon>
        <taxon>Peronosporomycetes</taxon>
        <taxon>Albuginales</taxon>
        <taxon>Albuginaceae</taxon>
        <taxon>Albugo</taxon>
    </lineage>
</organism>
<name>F0X0B8_9STRA</name>
<evidence type="ECO:0000256" key="1">
    <source>
        <dbReference type="SAM" id="MobiDB-lite"/>
    </source>
</evidence>
<dbReference type="EMBL" id="FR824516">
    <property type="protein sequence ID" value="CCA27201.1"/>
    <property type="molecule type" value="Genomic_DNA"/>
</dbReference>
<dbReference type="AlphaFoldDB" id="F0X0B8"/>
<protein>
    <submittedName>
        <fullName evidence="2">Uncharacterized protein AlNc14C475G11855</fullName>
    </submittedName>
</protein>
<feature type="compositionally biased region" description="Basic and acidic residues" evidence="1">
    <location>
        <begin position="81"/>
        <end position="91"/>
    </location>
</feature>
<feature type="region of interest" description="Disordered" evidence="1">
    <location>
        <begin position="68"/>
        <end position="107"/>
    </location>
</feature>
<accession>F0X0B8</accession>
<dbReference type="HOGENOM" id="CLU_1112993_0_0_1"/>
<feature type="region of interest" description="Disordered" evidence="1">
    <location>
        <begin position="19"/>
        <end position="40"/>
    </location>
</feature>
<reference evidence="2" key="2">
    <citation type="submission" date="2011-02" db="EMBL/GenBank/DDBJ databases">
        <authorList>
            <person name="MacLean D."/>
        </authorList>
    </citation>
    <scope>NUCLEOTIDE SEQUENCE</scope>
</reference>
<evidence type="ECO:0000313" key="2">
    <source>
        <dbReference type="EMBL" id="CCA27201.1"/>
    </source>
</evidence>
<feature type="compositionally biased region" description="Polar residues" evidence="1">
    <location>
        <begin position="21"/>
        <end position="33"/>
    </location>
</feature>
<proteinExistence type="predicted"/>
<gene>
    <name evidence="2" type="primary">AlNc14C475G11855</name>
    <name evidence="2" type="ORF">ALNC14_133450</name>
</gene>
<sequence length="250" mass="28537">MIEPAYSDVFSMNEDELLSLPSDQSPENRNQKSGPDVPSLVIHNTYRGRCRYISQKCENERALKRNGQPHNLCEKHRKRQNEHQRRFDDRLLRRKPPKSTKVDSDQVPSNELRVIRLKSPLADIYACWRVPQYCTVKKRTNPSTSTSRLSVPIEGITSSHLSNQLAGSKRSASCAGWSLQTTGSSAMIPNGLSSHRNRIQFRPVPPLSTDLFGFELYESFANYHPMKKVTLSASRILEQSDCLHQPFLRS</sequence>